<keyword evidence="4" id="KW-1185">Reference proteome</keyword>
<dbReference type="PANTHER" id="PTHR33713">
    <property type="entry name" value="ANTITOXIN YAFN-RELATED"/>
    <property type="match status" value="1"/>
</dbReference>
<accession>A0A4R2HPT2</accession>
<comment type="similarity">
    <text evidence="1 2">Belongs to the phD/YefM antitoxin family.</text>
</comment>
<dbReference type="Gene3D" id="3.40.1620.10">
    <property type="entry name" value="YefM-like domain"/>
    <property type="match status" value="1"/>
</dbReference>
<sequence>MLCTVLYMSHTLPISEARGQLGALVRRASARRERTTITDHGQPAAVIISAQELEDLEDQLAIAQYQAEKATGQLRTVPHSEVRRRLGMSRA</sequence>
<reference evidence="3 4" key="1">
    <citation type="journal article" date="2015" name="Stand. Genomic Sci.">
        <title>Genomic Encyclopedia of Bacterial and Archaeal Type Strains, Phase III: the genomes of soil and plant-associated and newly described type strains.</title>
        <authorList>
            <person name="Whitman W.B."/>
            <person name="Woyke T."/>
            <person name="Klenk H.P."/>
            <person name="Zhou Y."/>
            <person name="Lilburn T.G."/>
            <person name="Beck B.J."/>
            <person name="De Vos P."/>
            <person name="Vandamme P."/>
            <person name="Eisen J.A."/>
            <person name="Garrity G."/>
            <person name="Hugenholtz P."/>
            <person name="Kyrpides N.C."/>
        </authorList>
    </citation>
    <scope>NUCLEOTIDE SEQUENCE [LARGE SCALE GENOMIC DNA]</scope>
    <source>
        <strain evidence="3 4">VKM Ac-2572</strain>
    </source>
</reference>
<dbReference type="Proteomes" id="UP000294508">
    <property type="component" value="Unassembled WGS sequence"/>
</dbReference>
<comment type="function">
    <text evidence="2">Antitoxin component of a type II toxin-antitoxin (TA) system.</text>
</comment>
<dbReference type="PANTHER" id="PTHR33713:SF6">
    <property type="entry name" value="ANTITOXIN YEFM"/>
    <property type="match status" value="1"/>
</dbReference>
<evidence type="ECO:0000256" key="1">
    <source>
        <dbReference type="ARBA" id="ARBA00009981"/>
    </source>
</evidence>
<dbReference type="SUPFAM" id="SSF143120">
    <property type="entry name" value="YefM-like"/>
    <property type="match status" value="1"/>
</dbReference>
<organism evidence="3 4">
    <name type="scientific">Kribbella steppae</name>
    <dbReference type="NCBI Taxonomy" id="2512223"/>
    <lineage>
        <taxon>Bacteria</taxon>
        <taxon>Bacillati</taxon>
        <taxon>Actinomycetota</taxon>
        <taxon>Actinomycetes</taxon>
        <taxon>Propionibacteriales</taxon>
        <taxon>Kribbellaceae</taxon>
        <taxon>Kribbella</taxon>
    </lineage>
</organism>
<dbReference type="NCBIfam" id="TIGR01552">
    <property type="entry name" value="phd_fam"/>
    <property type="match status" value="1"/>
</dbReference>
<dbReference type="InterPro" id="IPR051405">
    <property type="entry name" value="phD/YefM_antitoxin"/>
</dbReference>
<evidence type="ECO:0000256" key="2">
    <source>
        <dbReference type="RuleBase" id="RU362080"/>
    </source>
</evidence>
<evidence type="ECO:0000313" key="3">
    <source>
        <dbReference type="EMBL" id="TCO33057.1"/>
    </source>
</evidence>
<name>A0A4R2HPT2_9ACTN</name>
<evidence type="ECO:0000313" key="4">
    <source>
        <dbReference type="Proteomes" id="UP000294508"/>
    </source>
</evidence>
<dbReference type="InterPro" id="IPR006442">
    <property type="entry name" value="Antitoxin_Phd/YefM"/>
</dbReference>
<comment type="caution">
    <text evidence="3">The sequence shown here is derived from an EMBL/GenBank/DDBJ whole genome shotgun (WGS) entry which is preliminary data.</text>
</comment>
<proteinExistence type="inferred from homology"/>
<gene>
    <name evidence="3" type="ORF">EV652_10356</name>
</gene>
<dbReference type="Pfam" id="PF02604">
    <property type="entry name" value="PhdYeFM_antitox"/>
    <property type="match status" value="1"/>
</dbReference>
<dbReference type="InterPro" id="IPR036165">
    <property type="entry name" value="YefM-like_sf"/>
</dbReference>
<dbReference type="AlphaFoldDB" id="A0A4R2HPT2"/>
<protein>
    <recommendedName>
        <fullName evidence="2">Antitoxin</fullName>
    </recommendedName>
</protein>
<dbReference type="EMBL" id="SLWN01000003">
    <property type="protein sequence ID" value="TCO33057.1"/>
    <property type="molecule type" value="Genomic_DNA"/>
</dbReference>